<gene>
    <name evidence="2" type="ORF">P5673_000700</name>
</gene>
<evidence type="ECO:0000313" key="2">
    <source>
        <dbReference type="EMBL" id="KAK2574521.1"/>
    </source>
</evidence>
<dbReference type="GO" id="GO:0046403">
    <property type="term" value="F:polynucleotide 3'-phosphatase activity"/>
    <property type="evidence" value="ECO:0007669"/>
    <property type="project" value="TreeGrafter"/>
</dbReference>
<feature type="compositionally biased region" description="Basic and acidic residues" evidence="1">
    <location>
        <begin position="31"/>
        <end position="48"/>
    </location>
</feature>
<keyword evidence="3" id="KW-1185">Reference proteome</keyword>
<comment type="caution">
    <text evidence="2">The sequence shown here is derived from an EMBL/GenBank/DDBJ whole genome shotgun (WGS) entry which is preliminary data.</text>
</comment>
<evidence type="ECO:0000256" key="1">
    <source>
        <dbReference type="SAM" id="MobiDB-lite"/>
    </source>
</evidence>
<dbReference type="GO" id="GO:0003690">
    <property type="term" value="F:double-stranded DNA binding"/>
    <property type="evidence" value="ECO:0007669"/>
    <property type="project" value="TreeGrafter"/>
</dbReference>
<dbReference type="InterPro" id="IPR006549">
    <property type="entry name" value="HAD-SF_hydro_IIIA"/>
</dbReference>
<reference evidence="2" key="1">
    <citation type="journal article" date="2023" name="G3 (Bethesda)">
        <title>Whole genome assembly and annotation of the endangered Caribbean coral Acropora cervicornis.</title>
        <authorList>
            <person name="Selwyn J.D."/>
            <person name="Vollmer S.V."/>
        </authorList>
    </citation>
    <scope>NUCLEOTIDE SEQUENCE</scope>
    <source>
        <strain evidence="2">K2</strain>
    </source>
</reference>
<reference evidence="2" key="2">
    <citation type="journal article" date="2023" name="Science">
        <title>Genomic signatures of disease resistance in endangered staghorn corals.</title>
        <authorList>
            <person name="Vollmer S.V."/>
            <person name="Selwyn J.D."/>
            <person name="Despard B.A."/>
            <person name="Roesel C.L."/>
        </authorList>
    </citation>
    <scope>NUCLEOTIDE SEQUENCE</scope>
    <source>
        <strain evidence="2">K2</strain>
    </source>
</reference>
<dbReference type="Proteomes" id="UP001249851">
    <property type="component" value="Unassembled WGS sequence"/>
</dbReference>
<protein>
    <submittedName>
        <fullName evidence="2">Polynucleotide 3'-phosphatase ZDP</fullName>
    </submittedName>
</protein>
<proteinExistence type="predicted"/>
<name>A0AAD9R8K0_ACRCE</name>
<dbReference type="GO" id="GO:0006281">
    <property type="term" value="P:DNA repair"/>
    <property type="evidence" value="ECO:0007669"/>
    <property type="project" value="TreeGrafter"/>
</dbReference>
<accession>A0AAD9R8K0</accession>
<dbReference type="SUPFAM" id="SSF56784">
    <property type="entry name" value="HAD-like"/>
    <property type="match status" value="1"/>
</dbReference>
<dbReference type="PANTHER" id="PTHR12083">
    <property type="entry name" value="BIFUNCTIONAL POLYNUCLEOTIDE PHOSPHATASE/KINASE"/>
    <property type="match status" value="1"/>
</dbReference>
<dbReference type="InterPro" id="IPR006551">
    <property type="entry name" value="Polynucleotide_phosphatase"/>
</dbReference>
<dbReference type="NCBIfam" id="TIGR01664">
    <property type="entry name" value="DNA-3'-Pase"/>
    <property type="match status" value="1"/>
</dbReference>
<sequence>MAGKGASRSIKRKIDEIEDDDTVGKQSGIKRFFEAPKTETDNKPKETTRSSGTSNLTLAWKWKESVLIYESEGVKNSNKIASFDFDGTLAKTSLFKHGPDAWSILYPSCVPTLTRFHEDGYKLVIFTNQASIGKAKATKEKVIAEKKGRLMGFVTEVGLPFQIFVATAKDAYRKPNTEMWELFSQKYNGDVKVNKDKSFFVGDAAGRKKDHGSSDKEFAENCALKFYTEDEFFLKEVHKTEEVSQ</sequence>
<dbReference type="NCBIfam" id="TIGR01662">
    <property type="entry name" value="HAD-SF-IIIA"/>
    <property type="match status" value="1"/>
</dbReference>
<dbReference type="GO" id="GO:0046404">
    <property type="term" value="F:ATP-dependent polydeoxyribonucleotide 5'-hydroxyl-kinase activity"/>
    <property type="evidence" value="ECO:0007669"/>
    <property type="project" value="TreeGrafter"/>
</dbReference>
<dbReference type="Gene3D" id="3.40.50.1000">
    <property type="entry name" value="HAD superfamily/HAD-like"/>
    <property type="match status" value="1"/>
</dbReference>
<dbReference type="AlphaFoldDB" id="A0AAD9R8K0"/>
<dbReference type="EMBL" id="JARQWQ010000001">
    <property type="protein sequence ID" value="KAK2574521.1"/>
    <property type="molecule type" value="Genomic_DNA"/>
</dbReference>
<dbReference type="InterPro" id="IPR013954">
    <property type="entry name" value="PNK3P"/>
</dbReference>
<organism evidence="2 3">
    <name type="scientific">Acropora cervicornis</name>
    <name type="common">Staghorn coral</name>
    <dbReference type="NCBI Taxonomy" id="6130"/>
    <lineage>
        <taxon>Eukaryota</taxon>
        <taxon>Metazoa</taxon>
        <taxon>Cnidaria</taxon>
        <taxon>Anthozoa</taxon>
        <taxon>Hexacorallia</taxon>
        <taxon>Scleractinia</taxon>
        <taxon>Astrocoeniina</taxon>
        <taxon>Acroporidae</taxon>
        <taxon>Acropora</taxon>
    </lineage>
</organism>
<feature type="region of interest" description="Disordered" evidence="1">
    <location>
        <begin position="1"/>
        <end position="52"/>
    </location>
</feature>
<evidence type="ECO:0000313" key="3">
    <source>
        <dbReference type="Proteomes" id="UP001249851"/>
    </source>
</evidence>
<dbReference type="PANTHER" id="PTHR12083:SF9">
    <property type="entry name" value="BIFUNCTIONAL POLYNUCLEOTIDE PHOSPHATASE_KINASE"/>
    <property type="match status" value="1"/>
</dbReference>
<dbReference type="InterPro" id="IPR036412">
    <property type="entry name" value="HAD-like_sf"/>
</dbReference>
<dbReference type="Pfam" id="PF08645">
    <property type="entry name" value="PNK3P"/>
    <property type="match status" value="1"/>
</dbReference>
<dbReference type="InterPro" id="IPR023214">
    <property type="entry name" value="HAD_sf"/>
</dbReference>